<evidence type="ECO:0000256" key="7">
    <source>
        <dbReference type="ARBA" id="ARBA00023004"/>
    </source>
</evidence>
<name>A0AAD7BHH3_9AGAR</name>
<dbReference type="SUPFAM" id="SSF48264">
    <property type="entry name" value="Cytochrome P450"/>
    <property type="match status" value="1"/>
</dbReference>
<dbReference type="Pfam" id="PF00067">
    <property type="entry name" value="p450"/>
    <property type="match status" value="1"/>
</dbReference>
<evidence type="ECO:0000313" key="11">
    <source>
        <dbReference type="EMBL" id="KAJ7621154.1"/>
    </source>
</evidence>
<evidence type="ECO:0000256" key="1">
    <source>
        <dbReference type="ARBA" id="ARBA00001971"/>
    </source>
</evidence>
<evidence type="ECO:0000256" key="2">
    <source>
        <dbReference type="ARBA" id="ARBA00005179"/>
    </source>
</evidence>
<dbReference type="AlphaFoldDB" id="A0AAD7BHH3"/>
<protein>
    <submittedName>
        <fullName evidence="11">Cytochrome P450</fullName>
    </submittedName>
</protein>
<dbReference type="InterPro" id="IPR001128">
    <property type="entry name" value="Cyt_P450"/>
</dbReference>
<reference evidence="11" key="1">
    <citation type="submission" date="2023-03" db="EMBL/GenBank/DDBJ databases">
        <title>Massive genome expansion in bonnet fungi (Mycena s.s.) driven by repeated elements and novel gene families across ecological guilds.</title>
        <authorList>
            <consortium name="Lawrence Berkeley National Laboratory"/>
            <person name="Harder C.B."/>
            <person name="Miyauchi S."/>
            <person name="Viragh M."/>
            <person name="Kuo A."/>
            <person name="Thoen E."/>
            <person name="Andreopoulos B."/>
            <person name="Lu D."/>
            <person name="Skrede I."/>
            <person name="Drula E."/>
            <person name="Henrissat B."/>
            <person name="Morin E."/>
            <person name="Kohler A."/>
            <person name="Barry K."/>
            <person name="LaButti K."/>
            <person name="Morin E."/>
            <person name="Salamov A."/>
            <person name="Lipzen A."/>
            <person name="Mereny Z."/>
            <person name="Hegedus B."/>
            <person name="Baldrian P."/>
            <person name="Stursova M."/>
            <person name="Weitz H."/>
            <person name="Taylor A."/>
            <person name="Grigoriev I.V."/>
            <person name="Nagy L.G."/>
            <person name="Martin F."/>
            <person name="Kauserud H."/>
        </authorList>
    </citation>
    <scope>NUCLEOTIDE SEQUENCE</scope>
    <source>
        <strain evidence="11">9284</strain>
    </source>
</reference>
<keyword evidence="8 10" id="KW-0503">Monooxygenase</keyword>
<dbReference type="GO" id="GO:0020037">
    <property type="term" value="F:heme binding"/>
    <property type="evidence" value="ECO:0007669"/>
    <property type="project" value="InterPro"/>
</dbReference>
<comment type="pathway">
    <text evidence="2">Secondary metabolite biosynthesis.</text>
</comment>
<dbReference type="PROSITE" id="PS00086">
    <property type="entry name" value="CYTOCHROME_P450"/>
    <property type="match status" value="1"/>
</dbReference>
<evidence type="ECO:0000256" key="10">
    <source>
        <dbReference type="RuleBase" id="RU000461"/>
    </source>
</evidence>
<dbReference type="EMBL" id="JARKIF010000016">
    <property type="protein sequence ID" value="KAJ7621154.1"/>
    <property type="molecule type" value="Genomic_DNA"/>
</dbReference>
<dbReference type="PRINTS" id="PR00385">
    <property type="entry name" value="P450"/>
</dbReference>
<evidence type="ECO:0000256" key="6">
    <source>
        <dbReference type="ARBA" id="ARBA00023002"/>
    </source>
</evidence>
<evidence type="ECO:0000256" key="5">
    <source>
        <dbReference type="ARBA" id="ARBA00022723"/>
    </source>
</evidence>
<keyword evidence="12" id="KW-1185">Reference proteome</keyword>
<gene>
    <name evidence="11" type="ORF">FB45DRAFT_1092687</name>
</gene>
<comment type="similarity">
    <text evidence="3 10">Belongs to the cytochrome P450 family.</text>
</comment>
<dbReference type="Gene3D" id="1.10.630.10">
    <property type="entry name" value="Cytochrome P450"/>
    <property type="match status" value="1"/>
</dbReference>
<keyword evidence="4 9" id="KW-0349">Heme</keyword>
<dbReference type="InterPro" id="IPR002401">
    <property type="entry name" value="Cyt_P450_E_grp-I"/>
</dbReference>
<dbReference type="InterPro" id="IPR036396">
    <property type="entry name" value="Cyt_P450_sf"/>
</dbReference>
<comment type="caution">
    <text evidence="11">The sequence shown here is derived from an EMBL/GenBank/DDBJ whole genome shotgun (WGS) entry which is preliminary data.</text>
</comment>
<sequence>MSLLPTAAACILAVFALSWVYAGWSSKRLPPGPKPRFLVGNLKDLPTGGREWDSYAALARKYESDIIYMRVLGISILSINSFLAANELLNQRGAVWSDRPRLPMIKELMGWDWNLVLQSYNEGFAAHRRVVQQYFQPGIVATEYRLVMVLEVQVLLRNLLLEPTRFADHLKRMAGAIIIMITYGHQVRTGDDPFIQLAEEVRRHSEKTPGAALVDTIPILKYLPSCIAPFKRIALDRRGLSLQMRQAPFLMVKEQLVIAPKAAGKAVRSMVSTLLEDESADEELIQTAGVSSIVTATALTNFFLAMASYPDVQRQAQAELDRVVGRGRLPGFDDREQLPYIGAVVKETLRLEGRVPHCTTEADEYRGVYIPKKTTVLANISAMLHDPEVYPDPDQFIPERFIPNGSAQAAPDPARAAFGFGRRICPGRHFADDSIWIAISNILQVFSIRSPDHGLDVHWSSGLVSVPSQFLCGIQPRFEGAESLVEEEPER</sequence>
<comment type="cofactor">
    <cofactor evidence="1 9">
        <name>heme</name>
        <dbReference type="ChEBI" id="CHEBI:30413"/>
    </cofactor>
</comment>
<evidence type="ECO:0000256" key="8">
    <source>
        <dbReference type="ARBA" id="ARBA00023033"/>
    </source>
</evidence>
<evidence type="ECO:0000256" key="3">
    <source>
        <dbReference type="ARBA" id="ARBA00010617"/>
    </source>
</evidence>
<dbReference type="PANTHER" id="PTHR46300:SF7">
    <property type="entry name" value="P450, PUTATIVE (EUROFUNG)-RELATED"/>
    <property type="match status" value="1"/>
</dbReference>
<evidence type="ECO:0000256" key="4">
    <source>
        <dbReference type="ARBA" id="ARBA00022617"/>
    </source>
</evidence>
<proteinExistence type="inferred from homology"/>
<keyword evidence="7 9" id="KW-0408">Iron</keyword>
<feature type="binding site" description="axial binding residue" evidence="9">
    <location>
        <position position="425"/>
    </location>
    <ligand>
        <name>heme</name>
        <dbReference type="ChEBI" id="CHEBI:30413"/>
    </ligand>
    <ligandPart>
        <name>Fe</name>
        <dbReference type="ChEBI" id="CHEBI:18248"/>
    </ligandPart>
</feature>
<dbReference type="InterPro" id="IPR017972">
    <property type="entry name" value="Cyt_P450_CS"/>
</dbReference>
<dbReference type="PANTHER" id="PTHR46300">
    <property type="entry name" value="P450, PUTATIVE (EUROFUNG)-RELATED-RELATED"/>
    <property type="match status" value="1"/>
</dbReference>
<keyword evidence="6 10" id="KW-0560">Oxidoreductase</keyword>
<accession>A0AAD7BHH3</accession>
<dbReference type="GO" id="GO:0004497">
    <property type="term" value="F:monooxygenase activity"/>
    <property type="evidence" value="ECO:0007669"/>
    <property type="project" value="UniProtKB-KW"/>
</dbReference>
<dbReference type="CDD" id="cd11065">
    <property type="entry name" value="CYP64-like"/>
    <property type="match status" value="1"/>
</dbReference>
<evidence type="ECO:0000256" key="9">
    <source>
        <dbReference type="PIRSR" id="PIRSR602401-1"/>
    </source>
</evidence>
<dbReference type="InterPro" id="IPR050364">
    <property type="entry name" value="Cytochrome_P450_fung"/>
</dbReference>
<organism evidence="11 12">
    <name type="scientific">Roridomyces roridus</name>
    <dbReference type="NCBI Taxonomy" id="1738132"/>
    <lineage>
        <taxon>Eukaryota</taxon>
        <taxon>Fungi</taxon>
        <taxon>Dikarya</taxon>
        <taxon>Basidiomycota</taxon>
        <taxon>Agaricomycotina</taxon>
        <taxon>Agaricomycetes</taxon>
        <taxon>Agaricomycetidae</taxon>
        <taxon>Agaricales</taxon>
        <taxon>Marasmiineae</taxon>
        <taxon>Mycenaceae</taxon>
        <taxon>Roridomyces</taxon>
    </lineage>
</organism>
<evidence type="ECO:0000313" key="12">
    <source>
        <dbReference type="Proteomes" id="UP001221142"/>
    </source>
</evidence>
<dbReference type="PRINTS" id="PR00463">
    <property type="entry name" value="EP450I"/>
</dbReference>
<dbReference type="GO" id="GO:0005506">
    <property type="term" value="F:iron ion binding"/>
    <property type="evidence" value="ECO:0007669"/>
    <property type="project" value="InterPro"/>
</dbReference>
<dbReference type="Proteomes" id="UP001221142">
    <property type="component" value="Unassembled WGS sequence"/>
</dbReference>
<keyword evidence="5 9" id="KW-0479">Metal-binding</keyword>
<dbReference type="GO" id="GO:0016705">
    <property type="term" value="F:oxidoreductase activity, acting on paired donors, with incorporation or reduction of molecular oxygen"/>
    <property type="evidence" value="ECO:0007669"/>
    <property type="project" value="InterPro"/>
</dbReference>